<dbReference type="InterPro" id="IPR009362">
    <property type="entry name" value="YhcG_C"/>
</dbReference>
<keyword evidence="4" id="KW-1185">Reference proteome</keyword>
<reference evidence="4" key="1">
    <citation type="journal article" date="2019" name="Int. J. Syst. Evol. Microbiol.">
        <title>The Global Catalogue of Microorganisms (GCM) 10K type strain sequencing project: providing services to taxonomists for standard genome sequencing and annotation.</title>
        <authorList>
            <consortium name="The Broad Institute Genomics Platform"/>
            <consortium name="The Broad Institute Genome Sequencing Center for Infectious Disease"/>
            <person name="Wu L."/>
            <person name="Ma J."/>
        </authorList>
    </citation>
    <scope>NUCLEOTIDE SEQUENCE [LARGE SCALE GENOMIC DNA]</scope>
    <source>
        <strain evidence="4">JCM 14323</strain>
    </source>
</reference>
<protein>
    <recommendedName>
        <fullName evidence="5">DUF1016 domain-containing protein</fullName>
    </recommendedName>
</protein>
<organism evidence="3 4">
    <name type="scientific">Agromyces salentinus</name>
    <dbReference type="NCBI Taxonomy" id="269421"/>
    <lineage>
        <taxon>Bacteria</taxon>
        <taxon>Bacillati</taxon>
        <taxon>Actinomycetota</taxon>
        <taxon>Actinomycetes</taxon>
        <taxon>Micrococcales</taxon>
        <taxon>Microbacteriaceae</taxon>
        <taxon>Agromyces</taxon>
    </lineage>
</organism>
<dbReference type="PANTHER" id="PTHR30547:SF0">
    <property type="entry name" value="BLR8175 PROTEIN"/>
    <property type="match status" value="1"/>
</dbReference>
<comment type="caution">
    <text evidence="3">The sequence shown here is derived from an EMBL/GenBank/DDBJ whole genome shotgun (WGS) entry which is preliminary data.</text>
</comment>
<evidence type="ECO:0000313" key="3">
    <source>
        <dbReference type="EMBL" id="GAA1825897.1"/>
    </source>
</evidence>
<dbReference type="EMBL" id="BAAANK010000001">
    <property type="protein sequence ID" value="GAA1825897.1"/>
    <property type="molecule type" value="Genomic_DNA"/>
</dbReference>
<evidence type="ECO:0000259" key="1">
    <source>
        <dbReference type="Pfam" id="PF06250"/>
    </source>
</evidence>
<dbReference type="InterPro" id="IPR011856">
    <property type="entry name" value="tRNA_endonuc-like_dom_sf"/>
</dbReference>
<evidence type="ECO:0008006" key="5">
    <source>
        <dbReference type="Google" id="ProtNLM"/>
    </source>
</evidence>
<dbReference type="Proteomes" id="UP001501746">
    <property type="component" value="Unassembled WGS sequence"/>
</dbReference>
<dbReference type="Pfam" id="PF17761">
    <property type="entry name" value="DUF1016_N"/>
    <property type="match status" value="1"/>
</dbReference>
<feature type="domain" description="YhcG PDDEXK nuclease" evidence="1">
    <location>
        <begin position="174"/>
        <end position="316"/>
    </location>
</feature>
<dbReference type="InterPro" id="IPR041527">
    <property type="entry name" value="YhcG_N"/>
</dbReference>
<proteinExistence type="predicted"/>
<gene>
    <name evidence="3" type="ORF">GCM10009750_06470</name>
</gene>
<accession>A0ABN2MGC2</accession>
<evidence type="ECO:0000313" key="4">
    <source>
        <dbReference type="Proteomes" id="UP001501746"/>
    </source>
</evidence>
<feature type="domain" description="YhcG N-terminal" evidence="2">
    <location>
        <begin position="18"/>
        <end position="152"/>
    </location>
</feature>
<dbReference type="Pfam" id="PF06250">
    <property type="entry name" value="YhcG_C"/>
    <property type="match status" value="1"/>
</dbReference>
<name>A0ABN2MGC2_9MICO</name>
<sequence length="337" mass="38119">MFELALPGDYASVLVGLAERVRESRYRAQRQVNTELIRLNWHIGNVLAERTDDAQWGAKVIQRLSSDLRAEFPDSRGFSPRNLTYMRSFARAWPEPTEIAQQPVAQLPWGHITVLLDKLADQELRDWYAEQTVAHGWTRGTLEHHIKTTAHLRFGAAPANFDRILAPGASDLAQQITKDPYVFDFLRIEPGHAERELEQALVERIIETLGELGSGFSFVGRQVPFDVDGDEFFVDLLFFHVEQLRYVVVELKVGKFKPEYAGQLGFYVELVEDRLRRPAHGATVGLLLCTDKNDRVVRYALASSNQPIAIASYDLLPAAERAALPSEADIQRVLETP</sequence>
<dbReference type="Gene3D" id="3.40.1350.10">
    <property type="match status" value="1"/>
</dbReference>
<dbReference type="InterPro" id="IPR053148">
    <property type="entry name" value="PD-DEXK-like_domain"/>
</dbReference>
<dbReference type="PANTHER" id="PTHR30547">
    <property type="entry name" value="UNCHARACTERIZED PROTEIN YHCG-RELATED"/>
    <property type="match status" value="1"/>
</dbReference>
<evidence type="ECO:0000259" key="2">
    <source>
        <dbReference type="Pfam" id="PF17761"/>
    </source>
</evidence>
<dbReference type="RefSeq" id="WP_157429150.1">
    <property type="nucleotide sequence ID" value="NZ_BAAANK010000001.1"/>
</dbReference>